<evidence type="ECO:0000256" key="1">
    <source>
        <dbReference type="SAM" id="Phobius"/>
    </source>
</evidence>
<dbReference type="AlphaFoldDB" id="A0A554LD88"/>
<proteinExistence type="predicted"/>
<organism evidence="3 4">
    <name type="scientific">Candidatus Berkelbacteria bacterium Licking1014_96</name>
    <dbReference type="NCBI Taxonomy" id="2017149"/>
    <lineage>
        <taxon>Bacteria</taxon>
        <taxon>Candidatus Berkelbacteria</taxon>
    </lineage>
</organism>
<name>A0A554LD88_9BACT</name>
<sequence length="245" mass="26823">MAKTKKKGKPIWLRTTAFFKNAGIGFASALTDLALNKKKNKPTIILYLLIVLSLLLSPLIFASSQTSVTKSTTADWDLGTNTGVTTTGDEIKLTGRSTSWYNNTAPTFYDSAYSYRRKITFDNSAQAENLANFPVMLKLNNAALSWSGKIQADMDDVIFKDADGTALKWEWETKAPTGESIAWVKVPQVDASSSTDFIYMDYGNASATDQSDPANVWENNYKEVLHLNETSGTIIDSSGNANNGT</sequence>
<gene>
    <name evidence="3" type="ORF">CEN92_363</name>
</gene>
<protein>
    <recommendedName>
        <fullName evidence="2">DUF2341 domain-containing protein</fullName>
    </recommendedName>
</protein>
<keyword evidence="1" id="KW-0812">Transmembrane</keyword>
<feature type="non-terminal residue" evidence="3">
    <location>
        <position position="245"/>
    </location>
</feature>
<dbReference type="Proteomes" id="UP000318296">
    <property type="component" value="Unassembled WGS sequence"/>
</dbReference>
<accession>A0A554LD88</accession>
<reference evidence="3 4" key="1">
    <citation type="submission" date="2017-07" db="EMBL/GenBank/DDBJ databases">
        <title>Mechanisms for carbon and nitrogen cycling indicate functional differentiation within the Candidate Phyla Radiation.</title>
        <authorList>
            <person name="Danczak R.E."/>
            <person name="Johnston M.D."/>
            <person name="Kenah C."/>
            <person name="Slattery M."/>
            <person name="Wrighton K.C."/>
            <person name="Wilkins M.J."/>
        </authorList>
    </citation>
    <scope>NUCLEOTIDE SEQUENCE [LARGE SCALE GENOMIC DNA]</scope>
    <source>
        <strain evidence="3">Licking1014_96</strain>
    </source>
</reference>
<keyword evidence="1" id="KW-0472">Membrane</keyword>
<dbReference type="Pfam" id="PF10102">
    <property type="entry name" value="DUF2341"/>
    <property type="match status" value="1"/>
</dbReference>
<evidence type="ECO:0000259" key="2">
    <source>
        <dbReference type="Pfam" id="PF10102"/>
    </source>
</evidence>
<feature type="domain" description="DUF2341" evidence="2">
    <location>
        <begin position="153"/>
        <end position="237"/>
    </location>
</feature>
<dbReference type="EMBL" id="VMGH01000054">
    <property type="protein sequence ID" value="TSC90856.1"/>
    <property type="molecule type" value="Genomic_DNA"/>
</dbReference>
<keyword evidence="1" id="KW-1133">Transmembrane helix</keyword>
<evidence type="ECO:0000313" key="4">
    <source>
        <dbReference type="Proteomes" id="UP000318296"/>
    </source>
</evidence>
<evidence type="ECO:0000313" key="3">
    <source>
        <dbReference type="EMBL" id="TSC90856.1"/>
    </source>
</evidence>
<feature type="transmembrane region" description="Helical" evidence="1">
    <location>
        <begin position="44"/>
        <end position="62"/>
    </location>
</feature>
<dbReference type="InterPro" id="IPR018765">
    <property type="entry name" value="DUF2341"/>
</dbReference>
<comment type="caution">
    <text evidence="3">The sequence shown here is derived from an EMBL/GenBank/DDBJ whole genome shotgun (WGS) entry which is preliminary data.</text>
</comment>